<dbReference type="GO" id="GO:0008932">
    <property type="term" value="F:lytic endotransglycosylase activity"/>
    <property type="evidence" value="ECO:0007669"/>
    <property type="project" value="TreeGrafter"/>
</dbReference>
<dbReference type="SUPFAM" id="SSF54106">
    <property type="entry name" value="LysM domain"/>
    <property type="match status" value="2"/>
</dbReference>
<dbReference type="InterPro" id="IPR018392">
    <property type="entry name" value="LysM"/>
</dbReference>
<dbReference type="InterPro" id="IPR036779">
    <property type="entry name" value="LysM_dom_sf"/>
</dbReference>
<dbReference type="EMBL" id="AP022822">
    <property type="protein sequence ID" value="BCA86875.1"/>
    <property type="molecule type" value="Genomic_DNA"/>
</dbReference>
<organism evidence="2 3">
    <name type="scientific">Enterococcus saigonensis</name>
    <dbReference type="NCBI Taxonomy" id="1805431"/>
    <lineage>
        <taxon>Bacteria</taxon>
        <taxon>Bacillati</taxon>
        <taxon>Bacillota</taxon>
        <taxon>Bacilli</taxon>
        <taxon>Lactobacillales</taxon>
        <taxon>Enterococcaceae</taxon>
        <taxon>Enterococcus</taxon>
    </lineage>
</organism>
<feature type="domain" description="LysM" evidence="1">
    <location>
        <begin position="215"/>
        <end position="258"/>
    </location>
</feature>
<evidence type="ECO:0000259" key="1">
    <source>
        <dbReference type="PROSITE" id="PS51782"/>
    </source>
</evidence>
<dbReference type="Proteomes" id="UP000502998">
    <property type="component" value="Chromosome"/>
</dbReference>
<dbReference type="SMART" id="SM00257">
    <property type="entry name" value="LysM"/>
    <property type="match status" value="2"/>
</dbReference>
<dbReference type="AlphaFoldDB" id="A0A679IMT8"/>
<dbReference type="PROSITE" id="PS51782">
    <property type="entry name" value="LYSM"/>
    <property type="match status" value="2"/>
</dbReference>
<reference evidence="2 3" key="1">
    <citation type="submission" date="2020-02" db="EMBL/GenBank/DDBJ databases">
        <title>Characterization of vanA genotype vancomycin-resistant Enterococcus saigonensis VE80.</title>
        <authorList>
            <person name="Harada T."/>
            <person name="Motooka D."/>
            <person name="Nakamura S."/>
            <person name="Yamamoto Y."/>
            <person name="Kawahara R."/>
            <person name="Kawatsu K."/>
        </authorList>
    </citation>
    <scope>NUCLEOTIDE SEQUENCE [LARGE SCALE GENOMIC DNA]</scope>
    <source>
        <strain evidence="2 3">VE80</strain>
    </source>
</reference>
<dbReference type="PANTHER" id="PTHR33734:SF22">
    <property type="entry name" value="MEMBRANE-BOUND LYTIC MUREIN TRANSGLYCOSYLASE D"/>
    <property type="match status" value="1"/>
</dbReference>
<evidence type="ECO:0000313" key="3">
    <source>
        <dbReference type="Proteomes" id="UP000502998"/>
    </source>
</evidence>
<sequence>MQLIRGGLPYNHGFYSGVWKSNTHSYQDATRFLMGRYATDTSYAAKLNGLIKAYGLTRYDTPNGKPENIARYSSVENTEKSENNVREMNRYIDKSSKEISQLKGSINQNENNETIQHKVKSGESLTLISQLYHIPIHQLVSSNNLNSYLLTVGQVLNIGKTVRLKEEETLHYPEKYFETSFEHFSKPAGSHLFLRLNTPFFKNYSVKAYRERPAGFYSVQRGDTLAKISKRFGLSIQSLRRWNNLNSYLIYEGQQLRLTPWLHDPLNQGFITI</sequence>
<dbReference type="KEGG" id="esg:EsVE80_23980"/>
<keyword evidence="3" id="KW-1185">Reference proteome</keyword>
<protein>
    <recommendedName>
        <fullName evidence="1">LysM domain-containing protein</fullName>
    </recommendedName>
</protein>
<gene>
    <name evidence="2" type="ORF">EsVE80_23980</name>
</gene>
<dbReference type="PANTHER" id="PTHR33734">
    <property type="entry name" value="LYSM DOMAIN-CONTAINING GPI-ANCHORED PROTEIN 2"/>
    <property type="match status" value="1"/>
</dbReference>
<evidence type="ECO:0000313" key="2">
    <source>
        <dbReference type="EMBL" id="BCA86875.1"/>
    </source>
</evidence>
<dbReference type="CDD" id="cd00118">
    <property type="entry name" value="LysM"/>
    <property type="match status" value="2"/>
</dbReference>
<dbReference type="Gene3D" id="3.10.350.10">
    <property type="entry name" value="LysM domain"/>
    <property type="match status" value="2"/>
</dbReference>
<accession>A0A679IMT8</accession>
<name>A0A679IMT8_9ENTE</name>
<dbReference type="Pfam" id="PF01476">
    <property type="entry name" value="LysM"/>
    <property type="match status" value="2"/>
</dbReference>
<dbReference type="Gene3D" id="1.10.530.10">
    <property type="match status" value="1"/>
</dbReference>
<proteinExistence type="predicted"/>
<feature type="domain" description="LysM" evidence="1">
    <location>
        <begin position="115"/>
        <end position="158"/>
    </location>
</feature>